<dbReference type="AlphaFoldDB" id="A0A7Z0AXH0"/>
<protein>
    <submittedName>
        <fullName evidence="1">Uncharacterized protein</fullName>
    </submittedName>
</protein>
<dbReference type="Proteomes" id="UP000572540">
    <property type="component" value="Unassembled WGS sequence"/>
</dbReference>
<evidence type="ECO:0000313" key="2">
    <source>
        <dbReference type="Proteomes" id="UP000572540"/>
    </source>
</evidence>
<accession>A0A7Z0AXH0</accession>
<evidence type="ECO:0000313" key="1">
    <source>
        <dbReference type="EMBL" id="NYH13566.1"/>
    </source>
</evidence>
<name>A0A7Z0AXH0_9BURK</name>
<proteinExistence type="predicted"/>
<sequence>MAKKQTKQEKEQEVDAANLKYFQENGFHEDNLAQPLYDITEYMKERMSYGYRKYAKVNPTPAAAEIYGAMQRALTELSALEQKYFPDPVDAEEAA</sequence>
<reference evidence="1 2" key="1">
    <citation type="submission" date="2020-07" db="EMBL/GenBank/DDBJ databases">
        <title>Exploring microbial biodiversity for novel pathways involved in the catabolism of aromatic compounds derived from lignin.</title>
        <authorList>
            <person name="Elkins J."/>
        </authorList>
    </citation>
    <scope>NUCLEOTIDE SEQUENCE [LARGE SCALE GENOMIC DNA]</scope>
    <source>
        <strain evidence="1 2">H2C3B</strain>
    </source>
</reference>
<comment type="caution">
    <text evidence="1">The sequence shown here is derived from an EMBL/GenBank/DDBJ whole genome shotgun (WGS) entry which is preliminary data.</text>
</comment>
<dbReference type="EMBL" id="JACCAU010000001">
    <property type="protein sequence ID" value="NYH13566.1"/>
    <property type="molecule type" value="Genomic_DNA"/>
</dbReference>
<dbReference type="RefSeq" id="WP_179703320.1">
    <property type="nucleotide sequence ID" value="NZ_JACCAU010000001.1"/>
</dbReference>
<organism evidence="1 2">
    <name type="scientific">Paraburkholderia bryophila</name>
    <dbReference type="NCBI Taxonomy" id="420952"/>
    <lineage>
        <taxon>Bacteria</taxon>
        <taxon>Pseudomonadati</taxon>
        <taxon>Pseudomonadota</taxon>
        <taxon>Betaproteobacteria</taxon>
        <taxon>Burkholderiales</taxon>
        <taxon>Burkholderiaceae</taxon>
        <taxon>Paraburkholderia</taxon>
    </lineage>
</organism>
<gene>
    <name evidence="1" type="ORF">GGD41_000794</name>
</gene>